<proteinExistence type="predicted"/>
<dbReference type="InterPro" id="IPR010559">
    <property type="entry name" value="Sig_transdc_His_kin_internal"/>
</dbReference>
<dbReference type="EMBL" id="CP013690">
    <property type="protein sequence ID" value="ALU27151.1"/>
    <property type="molecule type" value="Genomic_DNA"/>
</dbReference>
<name>A0A0S7ECZ7_9FLAO</name>
<dbReference type="PANTHER" id="PTHR34220:SF7">
    <property type="entry name" value="SENSOR HISTIDINE KINASE YPDA"/>
    <property type="match status" value="1"/>
</dbReference>
<dbReference type="GO" id="GO:0016020">
    <property type="term" value="C:membrane"/>
    <property type="evidence" value="ECO:0007669"/>
    <property type="project" value="InterPro"/>
</dbReference>
<dbReference type="Proteomes" id="UP000069030">
    <property type="component" value="Chromosome"/>
</dbReference>
<dbReference type="RefSeq" id="WP_006258989.1">
    <property type="nucleotide sequence ID" value="NZ_BCMQ01000003.1"/>
</dbReference>
<gene>
    <name evidence="1" type="ORF">AS202_13730</name>
</gene>
<dbReference type="Pfam" id="PF06580">
    <property type="entry name" value="His_kinase"/>
    <property type="match status" value="1"/>
</dbReference>
<evidence type="ECO:0000313" key="2">
    <source>
        <dbReference type="Proteomes" id="UP000069030"/>
    </source>
</evidence>
<sequence>MKTQKQKRSKKEWRYRVALTLLVALFFIFSLYIISTADQYQIVSFESGYTFTADVIWFIAISWIVTTLGIYLSDRLPIKTYSIKEVIRFGVLHVIICVVVFLFLVIVTDYYLIDQDHTAREDWLGARQMFFIGLCLTVFVIVVHNGRKLVKMWKESVYENAQMKEIVLQSQLASLKAQLDPHFMFNNYSVLRSLIQEDKEKASEFLERLSDVQRYLLVNLEHDLVSLAKEIQFLIDYLYLIKIRFGESIQVEINVRPELLGMKIPPMTLQLLLENAIKHNKATKKSPLFVNIYGEEEYLIIENNLQLLNTLPHSSKLGLTNIKKRYLLIEDREVVIEQTVSVFRVKIPLL</sequence>
<accession>A0A0S7ECZ7</accession>
<dbReference type="AlphaFoldDB" id="A0A0S7ECZ7"/>
<protein>
    <submittedName>
        <fullName evidence="1">Uncharacterized protein</fullName>
    </submittedName>
</protein>
<dbReference type="PANTHER" id="PTHR34220">
    <property type="entry name" value="SENSOR HISTIDINE KINASE YPDA"/>
    <property type="match status" value="1"/>
</dbReference>
<dbReference type="KEGG" id="mod:AS202_13730"/>
<dbReference type="GO" id="GO:0000155">
    <property type="term" value="F:phosphorelay sensor kinase activity"/>
    <property type="evidence" value="ECO:0007669"/>
    <property type="project" value="InterPro"/>
</dbReference>
<dbReference type="InterPro" id="IPR050640">
    <property type="entry name" value="Bact_2-comp_sensor_kinase"/>
</dbReference>
<organism evidence="1 2">
    <name type="scientific">Myroides odoratimimus</name>
    <dbReference type="NCBI Taxonomy" id="76832"/>
    <lineage>
        <taxon>Bacteria</taxon>
        <taxon>Pseudomonadati</taxon>
        <taxon>Bacteroidota</taxon>
        <taxon>Flavobacteriia</taxon>
        <taxon>Flavobacteriales</taxon>
        <taxon>Flavobacteriaceae</taxon>
        <taxon>Myroides</taxon>
    </lineage>
</organism>
<reference evidence="1 2" key="1">
    <citation type="journal article" date="2016" name="J. Zhejiang Univ. Sci. B">
        <title>Antibiotic resistance mechanisms of Myroides sp.</title>
        <authorList>
            <person name="Hu S."/>
            <person name="Yuan S."/>
            <person name="Qu H."/>
            <person name="Jiang T."/>
            <person name="Zhou Y."/>
            <person name="Wang M."/>
            <person name="Ming D."/>
        </authorList>
    </citation>
    <scope>NUCLEOTIDE SEQUENCE [LARGE SCALE GENOMIC DNA]</scope>
    <source>
        <strain evidence="1 2">PR63039</strain>
    </source>
</reference>
<evidence type="ECO:0000313" key="1">
    <source>
        <dbReference type="EMBL" id="ALU27151.1"/>
    </source>
</evidence>
<dbReference type="eggNOG" id="COG2972">
    <property type="taxonomic scope" value="Bacteria"/>
</dbReference>
<dbReference type="GeneID" id="66975783"/>